<protein>
    <submittedName>
        <fullName evidence="3">DUF881 domain-containing protein</fullName>
    </submittedName>
</protein>
<dbReference type="RefSeq" id="WP_406769204.1">
    <property type="nucleotide sequence ID" value="NZ_JBJHZZ010000003.1"/>
</dbReference>
<keyword evidence="2" id="KW-0812">Transmembrane</keyword>
<sequence>MKNNEASLFIFIACIIVGILISLNINFNRTNNRVFLSTKQYQDANETKNKLIGEVSDLDKQYLTLNAKLSKYKSAGKDQEPVISSIENELDQNKMEIGEEDVQGEGIIITLKDISNESYYNIEDPQLIDKIIHNYDLNYVINDLRNAGAEAISINGQRVTDRTSVYCDGTLIAVNGVKITTPFYINAIGDKDVLKNYMLSDDNSYLKYMMGRTISVNIEQSMDVKIQAASFDITKDFLSSAISK</sequence>
<evidence type="ECO:0000256" key="1">
    <source>
        <dbReference type="ARBA" id="ARBA00009108"/>
    </source>
</evidence>
<keyword evidence="2" id="KW-0472">Membrane</keyword>
<comment type="caution">
    <text evidence="3">The sequence shown here is derived from an EMBL/GenBank/DDBJ whole genome shotgun (WGS) entry which is preliminary data.</text>
</comment>
<keyword evidence="4" id="KW-1185">Reference proteome</keyword>
<comment type="similarity">
    <text evidence="1">Belongs to the UPF0749 family.</text>
</comment>
<accession>A0ABW8T6N4</accession>
<dbReference type="Pfam" id="PF05949">
    <property type="entry name" value="DUF881"/>
    <property type="match status" value="1"/>
</dbReference>
<dbReference type="PANTHER" id="PTHR37313">
    <property type="entry name" value="UPF0749 PROTEIN RV1825"/>
    <property type="match status" value="1"/>
</dbReference>
<evidence type="ECO:0000313" key="4">
    <source>
        <dbReference type="Proteomes" id="UP001623591"/>
    </source>
</evidence>
<dbReference type="PANTHER" id="PTHR37313:SF2">
    <property type="entry name" value="UPF0749 PROTEIN YLXX"/>
    <property type="match status" value="1"/>
</dbReference>
<feature type="transmembrane region" description="Helical" evidence="2">
    <location>
        <begin position="6"/>
        <end position="27"/>
    </location>
</feature>
<reference evidence="3 4" key="1">
    <citation type="submission" date="2024-11" db="EMBL/GenBank/DDBJ databases">
        <authorList>
            <person name="Heng Y.C."/>
            <person name="Lim A.C.H."/>
            <person name="Lee J.K.Y."/>
            <person name="Kittelmann S."/>
        </authorList>
    </citation>
    <scope>NUCLEOTIDE SEQUENCE [LARGE SCALE GENOMIC DNA]</scope>
    <source>
        <strain evidence="3 4">WILCCON 0185</strain>
    </source>
</reference>
<name>A0ABW8T6N4_9CLOT</name>
<dbReference type="Gene3D" id="3.30.70.1880">
    <property type="entry name" value="Protein of unknown function DUF881"/>
    <property type="match status" value="1"/>
</dbReference>
<evidence type="ECO:0000256" key="2">
    <source>
        <dbReference type="SAM" id="Phobius"/>
    </source>
</evidence>
<keyword evidence="2" id="KW-1133">Transmembrane helix</keyword>
<evidence type="ECO:0000313" key="3">
    <source>
        <dbReference type="EMBL" id="MFL0246734.1"/>
    </source>
</evidence>
<organism evidence="3 4">
    <name type="scientific">Candidatus Clostridium stratigraminis</name>
    <dbReference type="NCBI Taxonomy" id="3381661"/>
    <lineage>
        <taxon>Bacteria</taxon>
        <taxon>Bacillati</taxon>
        <taxon>Bacillota</taxon>
        <taxon>Clostridia</taxon>
        <taxon>Eubacteriales</taxon>
        <taxon>Clostridiaceae</taxon>
        <taxon>Clostridium</taxon>
    </lineage>
</organism>
<dbReference type="EMBL" id="JBJHZZ010000003">
    <property type="protein sequence ID" value="MFL0246734.1"/>
    <property type="molecule type" value="Genomic_DNA"/>
</dbReference>
<dbReference type="InterPro" id="IPR010273">
    <property type="entry name" value="DUF881"/>
</dbReference>
<proteinExistence type="inferred from homology"/>
<dbReference type="Proteomes" id="UP001623591">
    <property type="component" value="Unassembled WGS sequence"/>
</dbReference>
<gene>
    <name evidence="3" type="ORF">ACJDUG_07105</name>
</gene>